<dbReference type="GO" id="GO:0016491">
    <property type="term" value="F:oxidoreductase activity"/>
    <property type="evidence" value="ECO:0007669"/>
    <property type="project" value="InterPro"/>
</dbReference>
<feature type="domain" description="NADPH-dependent FMN reductase-like" evidence="1">
    <location>
        <begin position="2"/>
        <end position="139"/>
    </location>
</feature>
<gene>
    <name evidence="2" type="ORF">TH63_10475</name>
</gene>
<dbReference type="OrthoDB" id="9812295at2"/>
<evidence type="ECO:0000313" key="2">
    <source>
        <dbReference type="EMBL" id="AKQ45970.1"/>
    </source>
</evidence>
<name>A0A0H4VJJ0_9BACT</name>
<dbReference type="SUPFAM" id="SSF52218">
    <property type="entry name" value="Flavoproteins"/>
    <property type="match status" value="1"/>
</dbReference>
<dbReference type="GO" id="GO:0005829">
    <property type="term" value="C:cytosol"/>
    <property type="evidence" value="ECO:0007669"/>
    <property type="project" value="TreeGrafter"/>
</dbReference>
<dbReference type="AlphaFoldDB" id="A0A0H4VJJ0"/>
<evidence type="ECO:0000259" key="1">
    <source>
        <dbReference type="Pfam" id="PF03358"/>
    </source>
</evidence>
<dbReference type="RefSeq" id="WP_048920903.1">
    <property type="nucleotide sequence ID" value="NZ_CP010777.1"/>
</dbReference>
<accession>A0A0H4VJJ0</accession>
<evidence type="ECO:0000313" key="3">
    <source>
        <dbReference type="Proteomes" id="UP000036458"/>
    </source>
</evidence>
<dbReference type="Gene3D" id="3.40.50.360">
    <property type="match status" value="1"/>
</dbReference>
<keyword evidence="3" id="KW-1185">Reference proteome</keyword>
<dbReference type="InterPro" id="IPR050712">
    <property type="entry name" value="NAD(P)H-dep_reductase"/>
</dbReference>
<protein>
    <submittedName>
        <fullName evidence="2">NADPH-dependent FMN reductase</fullName>
    </submittedName>
</protein>
<dbReference type="Proteomes" id="UP000036458">
    <property type="component" value="Chromosome"/>
</dbReference>
<dbReference type="Pfam" id="PF03358">
    <property type="entry name" value="FMN_red"/>
    <property type="match status" value="1"/>
</dbReference>
<dbReference type="EMBL" id="CP010777">
    <property type="protein sequence ID" value="AKQ45970.1"/>
    <property type="molecule type" value="Genomic_DNA"/>
</dbReference>
<dbReference type="PANTHER" id="PTHR30543:SF21">
    <property type="entry name" value="NAD(P)H-DEPENDENT FMN REDUCTASE LOT6"/>
    <property type="match status" value="1"/>
</dbReference>
<dbReference type="STRING" id="1379910.TH63_10475"/>
<dbReference type="PATRIC" id="fig|1379910.4.peg.2274"/>
<organism evidence="2 3">
    <name type="scientific">Rufibacter radiotolerans</name>
    <dbReference type="NCBI Taxonomy" id="1379910"/>
    <lineage>
        <taxon>Bacteria</taxon>
        <taxon>Pseudomonadati</taxon>
        <taxon>Bacteroidota</taxon>
        <taxon>Cytophagia</taxon>
        <taxon>Cytophagales</taxon>
        <taxon>Hymenobacteraceae</taxon>
        <taxon>Rufibacter</taxon>
    </lineage>
</organism>
<reference evidence="2 3" key="1">
    <citation type="submission" date="2015-01" db="EMBL/GenBank/DDBJ databases">
        <title>Rufibacter sp./DG31D/ whole genome sequencing.</title>
        <authorList>
            <person name="Kim M.K."/>
            <person name="Srinivasan S."/>
            <person name="Lee J.-J."/>
        </authorList>
    </citation>
    <scope>NUCLEOTIDE SEQUENCE [LARGE SCALE GENOMIC DNA]</scope>
    <source>
        <strain evidence="2 3">DG31D</strain>
    </source>
</reference>
<dbReference type="InterPro" id="IPR005025">
    <property type="entry name" value="FMN_Rdtase-like_dom"/>
</dbReference>
<proteinExistence type="predicted"/>
<dbReference type="KEGG" id="ruf:TH63_10475"/>
<dbReference type="InterPro" id="IPR029039">
    <property type="entry name" value="Flavoprotein-like_sf"/>
</dbReference>
<dbReference type="GO" id="GO:0010181">
    <property type="term" value="F:FMN binding"/>
    <property type="evidence" value="ECO:0007669"/>
    <property type="project" value="TreeGrafter"/>
</dbReference>
<dbReference type="PANTHER" id="PTHR30543">
    <property type="entry name" value="CHROMATE REDUCTASE"/>
    <property type="match status" value="1"/>
</dbReference>
<sequence>MILIISGTNRPDSITLQIARLYQEMLAAHGQASELLDLQDLPLDFASPSLYKSELYSQAFLDLRRQVVTAAKIVFIVPEYNCSYPGVLKAFIDGLEYPDALRRKKGALVGLSTGSQGGNIALSHLTDVLNYCGLHVLAQKPRLPFIHKHLQNGQFTNPLYHQLLEEQIAEFITF</sequence>